<name>A0A9D1X961_9BACT</name>
<evidence type="ECO:0000313" key="2">
    <source>
        <dbReference type="Proteomes" id="UP000886740"/>
    </source>
</evidence>
<dbReference type="InterPro" id="IPR046732">
    <property type="entry name" value="DUF6624"/>
</dbReference>
<dbReference type="Pfam" id="PF20329">
    <property type="entry name" value="DUF6624"/>
    <property type="match status" value="1"/>
</dbReference>
<comment type="caution">
    <text evidence="1">The sequence shown here is derived from an EMBL/GenBank/DDBJ whole genome shotgun (WGS) entry which is preliminary data.</text>
</comment>
<evidence type="ECO:0000313" key="1">
    <source>
        <dbReference type="EMBL" id="HIX74797.1"/>
    </source>
</evidence>
<sequence>MIRLLFVCLFCVCCFGGEVKAQGLSHLLDSCYQFLEKGDMASFNDNYVKILDAYEADYNPEYYHLEKELTQMRVKDQSIRLLLLDAQKRDKPVSKIREIMKAIDRVNAHRVMEIIDQYGWLSPDDIGYEANEALFLCVQHAEDSIIQNKCLPILEEAVKEGNAEGWQYAFLTDRCLMNQGETQIYGTQRILRDGVYYLVPIQDIDRVDSLREALGLEPLEEYMEDSGLEAGWSKDYYKNNIGLHESVFDSWYKKRKGK</sequence>
<dbReference type="AlphaFoldDB" id="A0A9D1X961"/>
<gene>
    <name evidence="1" type="ORF">H9977_07175</name>
</gene>
<proteinExistence type="predicted"/>
<dbReference type="EMBL" id="DXEL01000048">
    <property type="protein sequence ID" value="HIX74797.1"/>
    <property type="molecule type" value="Genomic_DNA"/>
</dbReference>
<organism evidence="1 2">
    <name type="scientific">Candidatus Parabacteroides intestinipullorum</name>
    <dbReference type="NCBI Taxonomy" id="2838723"/>
    <lineage>
        <taxon>Bacteria</taxon>
        <taxon>Pseudomonadati</taxon>
        <taxon>Bacteroidota</taxon>
        <taxon>Bacteroidia</taxon>
        <taxon>Bacteroidales</taxon>
        <taxon>Tannerellaceae</taxon>
        <taxon>Parabacteroides</taxon>
    </lineage>
</organism>
<protein>
    <submittedName>
        <fullName evidence="1">Uncharacterized protein</fullName>
    </submittedName>
</protein>
<reference evidence="1" key="2">
    <citation type="submission" date="2021-04" db="EMBL/GenBank/DDBJ databases">
        <authorList>
            <person name="Gilroy R."/>
        </authorList>
    </citation>
    <scope>NUCLEOTIDE SEQUENCE</scope>
    <source>
        <strain evidence="1">ChiGjej6B6-14162</strain>
    </source>
</reference>
<accession>A0A9D1X961</accession>
<dbReference type="Proteomes" id="UP000886740">
    <property type="component" value="Unassembled WGS sequence"/>
</dbReference>
<reference evidence="1" key="1">
    <citation type="journal article" date="2021" name="PeerJ">
        <title>Extensive microbial diversity within the chicken gut microbiome revealed by metagenomics and culture.</title>
        <authorList>
            <person name="Gilroy R."/>
            <person name="Ravi A."/>
            <person name="Getino M."/>
            <person name="Pursley I."/>
            <person name="Horton D.L."/>
            <person name="Alikhan N.F."/>
            <person name="Baker D."/>
            <person name="Gharbi K."/>
            <person name="Hall N."/>
            <person name="Watson M."/>
            <person name="Adriaenssens E.M."/>
            <person name="Foster-Nyarko E."/>
            <person name="Jarju S."/>
            <person name="Secka A."/>
            <person name="Antonio M."/>
            <person name="Oren A."/>
            <person name="Chaudhuri R.R."/>
            <person name="La Ragione R."/>
            <person name="Hildebrand F."/>
            <person name="Pallen M.J."/>
        </authorList>
    </citation>
    <scope>NUCLEOTIDE SEQUENCE</scope>
    <source>
        <strain evidence="1">ChiGjej6B6-14162</strain>
    </source>
</reference>